<dbReference type="AlphaFoldDB" id="A0A6I2MAW8"/>
<evidence type="ECO:0000313" key="2">
    <source>
        <dbReference type="EMBL" id="MRX54494.1"/>
    </source>
</evidence>
<comment type="caution">
    <text evidence="2">The sequence shown here is derived from an EMBL/GenBank/DDBJ whole genome shotgun (WGS) entry which is preliminary data.</text>
</comment>
<dbReference type="RefSeq" id="WP_154318588.1">
    <property type="nucleotide sequence ID" value="NZ_CAJGAA010000002.1"/>
</dbReference>
<organism evidence="2 3">
    <name type="scientific">Metabacillus idriensis</name>
    <dbReference type="NCBI Taxonomy" id="324768"/>
    <lineage>
        <taxon>Bacteria</taxon>
        <taxon>Bacillati</taxon>
        <taxon>Bacillota</taxon>
        <taxon>Bacilli</taxon>
        <taxon>Bacillales</taxon>
        <taxon>Bacillaceae</taxon>
        <taxon>Metabacillus</taxon>
    </lineage>
</organism>
<dbReference type="EMBL" id="WKKF01000002">
    <property type="protein sequence ID" value="MRX54494.1"/>
    <property type="molecule type" value="Genomic_DNA"/>
</dbReference>
<evidence type="ECO:0000313" key="3">
    <source>
        <dbReference type="Proteomes" id="UP000441585"/>
    </source>
</evidence>
<keyword evidence="3" id="KW-1185">Reference proteome</keyword>
<keyword evidence="1" id="KW-0812">Transmembrane</keyword>
<feature type="transmembrane region" description="Helical" evidence="1">
    <location>
        <begin position="38"/>
        <end position="56"/>
    </location>
</feature>
<dbReference type="Proteomes" id="UP000441585">
    <property type="component" value="Unassembled WGS sequence"/>
</dbReference>
<gene>
    <name evidence="2" type="ORF">GJU41_10970</name>
</gene>
<accession>A0A6I2MAW8</accession>
<name>A0A6I2MAW8_9BACI</name>
<protein>
    <submittedName>
        <fullName evidence="2">Uncharacterized protein</fullName>
    </submittedName>
</protein>
<reference evidence="2 3" key="1">
    <citation type="submission" date="2019-11" db="EMBL/GenBank/DDBJ databases">
        <title>Bacillus idriensis genome.</title>
        <authorList>
            <person name="Konopka E.N."/>
            <person name="Newman J.D."/>
        </authorList>
    </citation>
    <scope>NUCLEOTIDE SEQUENCE [LARGE SCALE GENOMIC DNA]</scope>
    <source>
        <strain evidence="2 3">DSM 19097</strain>
    </source>
</reference>
<keyword evidence="1" id="KW-0472">Membrane</keyword>
<feature type="transmembrane region" description="Helical" evidence="1">
    <location>
        <begin position="68"/>
        <end position="87"/>
    </location>
</feature>
<sequence length="94" mass="10337">MGDFFVLTAALLLLIFVLDSLAKLKGSSKDKNENILKLYLGFLILIAISVIPYKLWILTGSHHSPDGMLVTASAALAMIAFVISFYSRRVKNHA</sequence>
<keyword evidence="1" id="KW-1133">Transmembrane helix</keyword>
<evidence type="ECO:0000256" key="1">
    <source>
        <dbReference type="SAM" id="Phobius"/>
    </source>
</evidence>
<proteinExistence type="predicted"/>